<protein>
    <submittedName>
        <fullName evidence="1">Uncharacterized protein</fullName>
    </submittedName>
</protein>
<reference evidence="2" key="1">
    <citation type="submission" date="2017-01" db="EMBL/GenBank/DDBJ databases">
        <title>Genome Analysis of Deinococcus marmoris KOPRI26562.</title>
        <authorList>
            <person name="Kim J.H."/>
            <person name="Oh H.-M."/>
        </authorList>
    </citation>
    <scope>NUCLEOTIDE SEQUENCE [LARGE SCALE GENOMIC DNA]</scope>
    <source>
        <strain evidence="2">PAMC 26633</strain>
    </source>
</reference>
<evidence type="ECO:0000313" key="1">
    <source>
        <dbReference type="EMBL" id="OXC76664.1"/>
    </source>
</evidence>
<dbReference type="AlphaFoldDB" id="A0A226WZQ8"/>
<dbReference type="Proteomes" id="UP000214720">
    <property type="component" value="Unassembled WGS sequence"/>
</dbReference>
<sequence>METQKPMGRSAALKEPRLTDRLSYEECSILFANFEGMAT</sequence>
<dbReference type="EMBL" id="MTHB01000121">
    <property type="protein sequence ID" value="OXC76664.1"/>
    <property type="molecule type" value="Genomic_DNA"/>
</dbReference>
<evidence type="ECO:0000313" key="2">
    <source>
        <dbReference type="Proteomes" id="UP000214720"/>
    </source>
</evidence>
<organism evidence="1 2">
    <name type="scientific">Caballeronia sordidicola</name>
    <name type="common">Burkholderia sordidicola</name>
    <dbReference type="NCBI Taxonomy" id="196367"/>
    <lineage>
        <taxon>Bacteria</taxon>
        <taxon>Pseudomonadati</taxon>
        <taxon>Pseudomonadota</taxon>
        <taxon>Betaproteobacteria</taxon>
        <taxon>Burkholderiales</taxon>
        <taxon>Burkholderiaceae</taxon>
        <taxon>Caballeronia</taxon>
    </lineage>
</organism>
<accession>A0A226WZQ8</accession>
<gene>
    <name evidence="1" type="ORF">BSU04_20680</name>
</gene>
<comment type="caution">
    <text evidence="1">The sequence shown here is derived from an EMBL/GenBank/DDBJ whole genome shotgun (WGS) entry which is preliminary data.</text>
</comment>
<proteinExistence type="predicted"/>
<name>A0A226WZQ8_CABSO</name>